<sequence length="388" mass="44342">MVKNQIEFNEKYDNKEIDEIEIKRKNFQGSLIIENYSKLEEIYLYNVLSIDEITLKNLPQLEKCTIRGCGVKKLAIENCSQIKELNVESNFLTSLEFVKNLPNLQRLEVDGNSELASGLEYLPKGIKFSCDNTKLPSLQQKYENLKGVMTSVAKEAKKEILKGIEAKEEISEQKVLKTDEIIVDLTKGIEGLKEVKEELKTNLEEAEKKVQKLEKELIEAKARAEQRQKKVAELDQEHSLETEQTPINEKTINFLRAKSIFLNARQETIGELKKCFIALENKYGRNEVIGEVGKTIVGVGDLLPSTITFGVPKIIGETIQIGNNFSKIMLTKEGNERFQLSLKDEQELIQLHKDYDLLIEFINNNEESEENESDNILNLKSRTRDGKA</sequence>
<evidence type="ECO:0000313" key="3">
    <source>
        <dbReference type="Proteomes" id="UP000789508"/>
    </source>
</evidence>
<gene>
    <name evidence="2" type="ORF">ALEPTO_LOCUS5351</name>
</gene>
<protein>
    <submittedName>
        <fullName evidence="2">138_t:CDS:1</fullName>
    </submittedName>
</protein>
<dbReference type="Proteomes" id="UP000789508">
    <property type="component" value="Unassembled WGS sequence"/>
</dbReference>
<name>A0A9N9ASZ0_9GLOM</name>
<evidence type="ECO:0000313" key="2">
    <source>
        <dbReference type="EMBL" id="CAG8539793.1"/>
    </source>
</evidence>
<dbReference type="OrthoDB" id="2439735at2759"/>
<evidence type="ECO:0000256" key="1">
    <source>
        <dbReference type="SAM" id="Coils"/>
    </source>
</evidence>
<accession>A0A9N9ASZ0</accession>
<dbReference type="SUPFAM" id="SSF52047">
    <property type="entry name" value="RNI-like"/>
    <property type="match status" value="1"/>
</dbReference>
<organism evidence="2 3">
    <name type="scientific">Ambispora leptoticha</name>
    <dbReference type="NCBI Taxonomy" id="144679"/>
    <lineage>
        <taxon>Eukaryota</taxon>
        <taxon>Fungi</taxon>
        <taxon>Fungi incertae sedis</taxon>
        <taxon>Mucoromycota</taxon>
        <taxon>Glomeromycotina</taxon>
        <taxon>Glomeromycetes</taxon>
        <taxon>Archaeosporales</taxon>
        <taxon>Ambisporaceae</taxon>
        <taxon>Ambispora</taxon>
    </lineage>
</organism>
<dbReference type="EMBL" id="CAJVPS010001483">
    <property type="protein sequence ID" value="CAG8539793.1"/>
    <property type="molecule type" value="Genomic_DNA"/>
</dbReference>
<feature type="coiled-coil region" evidence="1">
    <location>
        <begin position="182"/>
        <end position="237"/>
    </location>
</feature>
<dbReference type="InterPro" id="IPR032675">
    <property type="entry name" value="LRR_dom_sf"/>
</dbReference>
<reference evidence="2" key="1">
    <citation type="submission" date="2021-06" db="EMBL/GenBank/DDBJ databases">
        <authorList>
            <person name="Kallberg Y."/>
            <person name="Tangrot J."/>
            <person name="Rosling A."/>
        </authorList>
    </citation>
    <scope>NUCLEOTIDE SEQUENCE</scope>
    <source>
        <strain evidence="2">FL130A</strain>
    </source>
</reference>
<keyword evidence="3" id="KW-1185">Reference proteome</keyword>
<proteinExistence type="predicted"/>
<keyword evidence="1" id="KW-0175">Coiled coil</keyword>
<dbReference type="AlphaFoldDB" id="A0A9N9ASZ0"/>
<dbReference type="Gene3D" id="3.80.10.10">
    <property type="entry name" value="Ribonuclease Inhibitor"/>
    <property type="match status" value="1"/>
</dbReference>
<comment type="caution">
    <text evidence="2">The sequence shown here is derived from an EMBL/GenBank/DDBJ whole genome shotgun (WGS) entry which is preliminary data.</text>
</comment>